<dbReference type="Proteomes" id="UP000283269">
    <property type="component" value="Unassembled WGS sequence"/>
</dbReference>
<protein>
    <recommendedName>
        <fullName evidence="6">Fe2OG dioxygenase domain-containing protein</fullName>
    </recommendedName>
</protein>
<dbReference type="InterPro" id="IPR044861">
    <property type="entry name" value="IPNS-like_FE2OG_OXY"/>
</dbReference>
<dbReference type="GO" id="GO:0016491">
    <property type="term" value="F:oxidoreductase activity"/>
    <property type="evidence" value="ECO:0007669"/>
    <property type="project" value="UniProtKB-KW"/>
</dbReference>
<comment type="similarity">
    <text evidence="1 5">Belongs to the iron/ascorbate-dependent oxidoreductase family.</text>
</comment>
<dbReference type="AlphaFoldDB" id="A0A409WJR7"/>
<dbReference type="InterPro" id="IPR026992">
    <property type="entry name" value="DIOX_N"/>
</dbReference>
<dbReference type="Pfam" id="PF03171">
    <property type="entry name" value="2OG-FeII_Oxy"/>
    <property type="match status" value="1"/>
</dbReference>
<evidence type="ECO:0000313" key="8">
    <source>
        <dbReference type="Proteomes" id="UP000283269"/>
    </source>
</evidence>
<accession>A0A409WJR7</accession>
<dbReference type="GO" id="GO:0046872">
    <property type="term" value="F:metal ion binding"/>
    <property type="evidence" value="ECO:0007669"/>
    <property type="project" value="UniProtKB-KW"/>
</dbReference>
<evidence type="ECO:0000259" key="6">
    <source>
        <dbReference type="PROSITE" id="PS51471"/>
    </source>
</evidence>
<dbReference type="PRINTS" id="PR00682">
    <property type="entry name" value="IPNSYNTHASE"/>
</dbReference>
<organism evidence="7 8">
    <name type="scientific">Psilocybe cyanescens</name>
    <dbReference type="NCBI Taxonomy" id="93625"/>
    <lineage>
        <taxon>Eukaryota</taxon>
        <taxon>Fungi</taxon>
        <taxon>Dikarya</taxon>
        <taxon>Basidiomycota</taxon>
        <taxon>Agaricomycotina</taxon>
        <taxon>Agaricomycetes</taxon>
        <taxon>Agaricomycetidae</taxon>
        <taxon>Agaricales</taxon>
        <taxon>Agaricineae</taxon>
        <taxon>Strophariaceae</taxon>
        <taxon>Psilocybe</taxon>
    </lineage>
</organism>
<evidence type="ECO:0000256" key="1">
    <source>
        <dbReference type="ARBA" id="ARBA00008056"/>
    </source>
</evidence>
<sequence>MSLVDTAEIIDLDFQNVPIIDLTDIRSNDAEKRRKLVDNIRDACMQVGFFYVKNHGILDSVTEGALEMAKNFFNLPMEIKMEIENRKTPNFKGYSPLLSGNNDPDGAGDLQEGFEFGWEAPPNTNESMDSGANGVMDGANVWPSEVRVPGFHTKVLQYYHAAVNLGKLMFPLFAMALNLPETFFDDKTQHSAALMKLLHYPPQIGPVDDRIIGIGAHTDWECFTILWQEPGIQALQVLNSEKKWINAPPIPGTLVINLGDQFARWTNDIFKSTVHRAINRSSVRRYSIPLFFGTDYNVKLEPMPSCVSPDRPPKYEVITAGEYVKARLQATPTPIDDKPYTINMDFQDVPIIDLNGMISNDPTERRKLADDIRNACVRVGFFYVKNHGIPDSVTEGAFEMAKKNLDFLRKQRWNAGDLHQGFLLVGQDLPDIKLTNSEAQFDTDSGYNGAMPGTNISPDAASILGLRETIM</sequence>
<dbReference type="OrthoDB" id="288590at2759"/>
<evidence type="ECO:0000256" key="4">
    <source>
        <dbReference type="ARBA" id="ARBA00023004"/>
    </source>
</evidence>
<keyword evidence="3 5" id="KW-0560">Oxidoreductase</keyword>
<evidence type="ECO:0000256" key="5">
    <source>
        <dbReference type="RuleBase" id="RU003682"/>
    </source>
</evidence>
<dbReference type="PROSITE" id="PS51471">
    <property type="entry name" value="FE2OG_OXY"/>
    <property type="match status" value="1"/>
</dbReference>
<evidence type="ECO:0000256" key="3">
    <source>
        <dbReference type="ARBA" id="ARBA00023002"/>
    </source>
</evidence>
<keyword evidence="4 5" id="KW-0408">Iron</keyword>
<dbReference type="SUPFAM" id="SSF51197">
    <property type="entry name" value="Clavaminate synthase-like"/>
    <property type="match status" value="2"/>
</dbReference>
<feature type="domain" description="Fe2OG dioxygenase" evidence="6">
    <location>
        <begin position="189"/>
        <end position="294"/>
    </location>
</feature>
<dbReference type="FunCoup" id="A0A409WJR7">
    <property type="interactions" value="16"/>
</dbReference>
<reference evidence="7 8" key="1">
    <citation type="journal article" date="2018" name="Evol. Lett.">
        <title>Horizontal gene cluster transfer increased hallucinogenic mushroom diversity.</title>
        <authorList>
            <person name="Reynolds H.T."/>
            <person name="Vijayakumar V."/>
            <person name="Gluck-Thaler E."/>
            <person name="Korotkin H.B."/>
            <person name="Matheny P.B."/>
            <person name="Slot J.C."/>
        </authorList>
    </citation>
    <scope>NUCLEOTIDE SEQUENCE [LARGE SCALE GENOMIC DNA]</scope>
    <source>
        <strain evidence="7 8">2631</strain>
    </source>
</reference>
<keyword evidence="2 5" id="KW-0479">Metal-binding</keyword>
<dbReference type="Gene3D" id="2.60.120.330">
    <property type="entry name" value="B-lactam Antibiotic, Isopenicillin N Synthase, Chain"/>
    <property type="match status" value="2"/>
</dbReference>
<dbReference type="EMBL" id="NHYD01003408">
    <property type="protein sequence ID" value="PPQ78729.1"/>
    <property type="molecule type" value="Genomic_DNA"/>
</dbReference>
<proteinExistence type="inferred from homology"/>
<dbReference type="Pfam" id="PF14226">
    <property type="entry name" value="DIOX_N"/>
    <property type="match status" value="2"/>
</dbReference>
<dbReference type="STRING" id="93625.A0A409WJR7"/>
<comment type="caution">
    <text evidence="7">The sequence shown here is derived from an EMBL/GenBank/DDBJ whole genome shotgun (WGS) entry which is preliminary data.</text>
</comment>
<evidence type="ECO:0000313" key="7">
    <source>
        <dbReference type="EMBL" id="PPQ78729.1"/>
    </source>
</evidence>
<dbReference type="InParanoid" id="A0A409WJR7"/>
<dbReference type="PANTHER" id="PTHR10209:SF881">
    <property type="entry name" value="FI07970P-RELATED"/>
    <property type="match status" value="1"/>
</dbReference>
<name>A0A409WJR7_PSICY</name>
<dbReference type="PANTHER" id="PTHR10209">
    <property type="entry name" value="OXIDOREDUCTASE, 2OG-FE II OXYGENASE FAMILY PROTEIN"/>
    <property type="match status" value="1"/>
</dbReference>
<evidence type="ECO:0000256" key="2">
    <source>
        <dbReference type="ARBA" id="ARBA00022723"/>
    </source>
</evidence>
<dbReference type="InterPro" id="IPR027443">
    <property type="entry name" value="IPNS-like_sf"/>
</dbReference>
<gene>
    <name evidence="7" type="ORF">CVT25_010732</name>
</gene>
<dbReference type="InterPro" id="IPR005123">
    <property type="entry name" value="Oxoglu/Fe-dep_dioxygenase_dom"/>
</dbReference>
<keyword evidence="8" id="KW-1185">Reference proteome</keyword>